<dbReference type="AlphaFoldDB" id="A0A3L8RZ29"/>
<keyword evidence="2" id="KW-1185">Reference proteome</keyword>
<comment type="caution">
    <text evidence="1">The sequence shown here is derived from an EMBL/GenBank/DDBJ whole genome shotgun (WGS) entry which is preliminary data.</text>
</comment>
<accession>A0A3L8RZ29</accession>
<organism evidence="1 2">
    <name type="scientific">Chloebia gouldiae</name>
    <name type="common">Gouldian finch</name>
    <name type="synonym">Erythrura gouldiae</name>
    <dbReference type="NCBI Taxonomy" id="44316"/>
    <lineage>
        <taxon>Eukaryota</taxon>
        <taxon>Metazoa</taxon>
        <taxon>Chordata</taxon>
        <taxon>Craniata</taxon>
        <taxon>Vertebrata</taxon>
        <taxon>Euteleostomi</taxon>
        <taxon>Archelosauria</taxon>
        <taxon>Archosauria</taxon>
        <taxon>Dinosauria</taxon>
        <taxon>Saurischia</taxon>
        <taxon>Theropoda</taxon>
        <taxon>Coelurosauria</taxon>
        <taxon>Aves</taxon>
        <taxon>Neognathae</taxon>
        <taxon>Neoaves</taxon>
        <taxon>Telluraves</taxon>
        <taxon>Australaves</taxon>
        <taxon>Passeriformes</taxon>
        <taxon>Passeroidea</taxon>
        <taxon>Passeridae</taxon>
        <taxon>Chloebia</taxon>
    </lineage>
</organism>
<protein>
    <submittedName>
        <fullName evidence="1">Uncharacterized protein</fullName>
    </submittedName>
</protein>
<reference evidence="1 2" key="1">
    <citation type="journal article" date="2018" name="Proc. R. Soc. B">
        <title>A non-coding region near Follistatin controls head colour polymorphism in the Gouldian finch.</title>
        <authorList>
            <person name="Toomey M.B."/>
            <person name="Marques C.I."/>
            <person name="Andrade P."/>
            <person name="Araujo P.M."/>
            <person name="Sabatino S."/>
            <person name="Gazda M.A."/>
            <person name="Afonso S."/>
            <person name="Lopes R.J."/>
            <person name="Corbo J.C."/>
            <person name="Carneiro M."/>
        </authorList>
    </citation>
    <scope>NUCLEOTIDE SEQUENCE [LARGE SCALE GENOMIC DNA]</scope>
    <source>
        <strain evidence="1">Red01</strain>
        <tissue evidence="1">Muscle</tissue>
    </source>
</reference>
<dbReference type="EMBL" id="QUSF01000110">
    <property type="protein sequence ID" value="RLV91528.1"/>
    <property type="molecule type" value="Genomic_DNA"/>
</dbReference>
<gene>
    <name evidence="1" type="ORF">DV515_00014063</name>
</gene>
<sequence length="123" mass="13965">MRKLSIFPQLAPCQGSTSQECCPCVWDCHGSVSREQCWGCVWDHVVEQVLEPSRGIYKLRMEDDTCQSLPLWAPLSVVQILLVFPIPWWLPVEAMCFETEPEIYWPAGVGKGTPWSCEIPALL</sequence>
<evidence type="ECO:0000313" key="2">
    <source>
        <dbReference type="Proteomes" id="UP000276834"/>
    </source>
</evidence>
<evidence type="ECO:0000313" key="1">
    <source>
        <dbReference type="EMBL" id="RLV91528.1"/>
    </source>
</evidence>
<dbReference type="Proteomes" id="UP000276834">
    <property type="component" value="Unassembled WGS sequence"/>
</dbReference>
<name>A0A3L8RZ29_CHLGU</name>
<proteinExistence type="predicted"/>